<reference evidence="9 10" key="1">
    <citation type="submission" date="2016-10" db="EMBL/GenBank/DDBJ databases">
        <title>The Draft Genome Sequence of Actinokineospora bangkokensis 44EHWT reveals the biosynthetic pathway of antifungal compounds Thailandins with unusual extender unit butylmalonyl-CoA.</title>
        <authorList>
            <person name="Greule A."/>
            <person name="Intra B."/>
            <person name="Flemming S."/>
            <person name="Rommel M.G."/>
            <person name="Panbangred W."/>
            <person name="Bechthold A."/>
        </authorList>
    </citation>
    <scope>NUCLEOTIDE SEQUENCE [LARGE SCALE GENOMIC DNA]</scope>
    <source>
        <strain evidence="9 10">44EHW</strain>
    </source>
</reference>
<protein>
    <recommendedName>
        <fullName evidence="1">non-specific serine/threonine protein kinase</fullName>
        <ecNumber evidence="1">2.7.11.1</ecNumber>
    </recommendedName>
</protein>
<dbReference type="CDD" id="cd14014">
    <property type="entry name" value="STKc_PknB_like"/>
    <property type="match status" value="1"/>
</dbReference>
<keyword evidence="2" id="KW-0723">Serine/threonine-protein kinase</keyword>
<dbReference type="GO" id="GO:0004674">
    <property type="term" value="F:protein serine/threonine kinase activity"/>
    <property type="evidence" value="ECO:0007669"/>
    <property type="project" value="UniProtKB-KW"/>
</dbReference>
<gene>
    <name evidence="9" type="ORF">BJP25_28320</name>
</gene>
<evidence type="ECO:0000256" key="6">
    <source>
        <dbReference type="ARBA" id="ARBA00022840"/>
    </source>
</evidence>
<dbReference type="PROSITE" id="PS50011">
    <property type="entry name" value="PROTEIN_KINASE_DOM"/>
    <property type="match status" value="1"/>
</dbReference>
<proteinExistence type="predicted"/>
<dbReference type="Pfam" id="PF00069">
    <property type="entry name" value="Pkinase"/>
    <property type="match status" value="1"/>
</dbReference>
<organism evidence="9 10">
    <name type="scientific">Actinokineospora bangkokensis</name>
    <dbReference type="NCBI Taxonomy" id="1193682"/>
    <lineage>
        <taxon>Bacteria</taxon>
        <taxon>Bacillati</taxon>
        <taxon>Actinomycetota</taxon>
        <taxon>Actinomycetes</taxon>
        <taxon>Pseudonocardiales</taxon>
        <taxon>Pseudonocardiaceae</taxon>
        <taxon>Actinokineospora</taxon>
    </lineage>
</organism>
<keyword evidence="3" id="KW-0808">Transferase</keyword>
<evidence type="ECO:0000313" key="9">
    <source>
        <dbReference type="EMBL" id="OLR90538.1"/>
    </source>
</evidence>
<dbReference type="AlphaFoldDB" id="A0A1Q9LEU0"/>
<accession>A0A1Q9LEU0</accession>
<evidence type="ECO:0000256" key="2">
    <source>
        <dbReference type="ARBA" id="ARBA00022527"/>
    </source>
</evidence>
<dbReference type="PROSITE" id="PS00107">
    <property type="entry name" value="PROTEIN_KINASE_ATP"/>
    <property type="match status" value="1"/>
</dbReference>
<name>A0A1Q9LEU0_9PSEU</name>
<dbReference type="InterPro" id="IPR017441">
    <property type="entry name" value="Protein_kinase_ATP_BS"/>
</dbReference>
<dbReference type="Proteomes" id="UP000186040">
    <property type="component" value="Unassembled WGS sequence"/>
</dbReference>
<dbReference type="EC" id="2.7.11.1" evidence="1"/>
<evidence type="ECO:0000256" key="3">
    <source>
        <dbReference type="ARBA" id="ARBA00022679"/>
    </source>
</evidence>
<evidence type="ECO:0000256" key="5">
    <source>
        <dbReference type="ARBA" id="ARBA00022777"/>
    </source>
</evidence>
<dbReference type="InterPro" id="IPR000719">
    <property type="entry name" value="Prot_kinase_dom"/>
</dbReference>
<sequence length="443" mass="45397">MIGRPLGQGGFGTVYLARQVDLERDVAVKVDNRVLAGDRDRERFLREARAAARLSGHPNVVNVYGAGVAGDGRPYIVMELCTGGSLADLVERQGAVGYARVVEVGAQLAGALAHAHASGILHRDIKPGNILVNGFGAVKLADFGLAAITDAHSDSATVTVGALSPGFAAPEVFAHTAPTRAGDIYSLGATLYALATGRRPREVPWPAADLDSLVAALRAPVAPIEGAPPALNAALLNALDGDPARRTPSAEQLRDELEGLRVVRPLPAPEAARRRGRGWAVAGVLAVPLLVAAGFFGRGLFVGDPQVPAAGPPAVASSAPALPKGWVECAGAGYCVQDKCYGGIVNIADVDIRASPVDCAGEHSWQAFAAVPRPAGTEGSTATQLGELPEVAAACSAENMAARTLPGRSTAGWKRELLPSDAAVLCLAAPEAGEPEGSAFTGR</sequence>
<keyword evidence="6 7" id="KW-0067">ATP-binding</keyword>
<keyword evidence="4 7" id="KW-0547">Nucleotide-binding</keyword>
<dbReference type="InterPro" id="IPR008271">
    <property type="entry name" value="Ser/Thr_kinase_AS"/>
</dbReference>
<comment type="caution">
    <text evidence="9">The sequence shown here is derived from an EMBL/GenBank/DDBJ whole genome shotgun (WGS) entry which is preliminary data.</text>
</comment>
<dbReference type="Gene3D" id="1.10.510.10">
    <property type="entry name" value="Transferase(Phosphotransferase) domain 1"/>
    <property type="match status" value="1"/>
</dbReference>
<dbReference type="InterPro" id="IPR011009">
    <property type="entry name" value="Kinase-like_dom_sf"/>
</dbReference>
<dbReference type="GO" id="GO:0005524">
    <property type="term" value="F:ATP binding"/>
    <property type="evidence" value="ECO:0007669"/>
    <property type="project" value="UniProtKB-UniRule"/>
</dbReference>
<dbReference type="STRING" id="1193682.BJP25_28320"/>
<evidence type="ECO:0000256" key="7">
    <source>
        <dbReference type="PROSITE-ProRule" id="PRU10141"/>
    </source>
</evidence>
<keyword evidence="10" id="KW-1185">Reference proteome</keyword>
<dbReference type="SUPFAM" id="SSF56112">
    <property type="entry name" value="Protein kinase-like (PK-like)"/>
    <property type="match status" value="1"/>
</dbReference>
<feature type="domain" description="Protein kinase" evidence="8">
    <location>
        <begin position="1"/>
        <end position="258"/>
    </location>
</feature>
<feature type="binding site" evidence="7">
    <location>
        <position position="29"/>
    </location>
    <ligand>
        <name>ATP</name>
        <dbReference type="ChEBI" id="CHEBI:30616"/>
    </ligand>
</feature>
<dbReference type="Gene3D" id="3.30.200.20">
    <property type="entry name" value="Phosphorylase Kinase, domain 1"/>
    <property type="match status" value="1"/>
</dbReference>
<dbReference type="PANTHER" id="PTHR43289">
    <property type="entry name" value="MITOGEN-ACTIVATED PROTEIN KINASE KINASE KINASE 20-RELATED"/>
    <property type="match status" value="1"/>
</dbReference>
<evidence type="ECO:0000256" key="1">
    <source>
        <dbReference type="ARBA" id="ARBA00012513"/>
    </source>
</evidence>
<evidence type="ECO:0000313" key="10">
    <source>
        <dbReference type="Proteomes" id="UP000186040"/>
    </source>
</evidence>
<dbReference type="PROSITE" id="PS00108">
    <property type="entry name" value="PROTEIN_KINASE_ST"/>
    <property type="match status" value="1"/>
</dbReference>
<keyword evidence="5" id="KW-0418">Kinase</keyword>
<dbReference type="EMBL" id="MKQR01000026">
    <property type="protein sequence ID" value="OLR90538.1"/>
    <property type="molecule type" value="Genomic_DNA"/>
</dbReference>
<evidence type="ECO:0000259" key="8">
    <source>
        <dbReference type="PROSITE" id="PS50011"/>
    </source>
</evidence>
<dbReference type="SMART" id="SM00220">
    <property type="entry name" value="S_TKc"/>
    <property type="match status" value="1"/>
</dbReference>
<dbReference type="PANTHER" id="PTHR43289:SF6">
    <property type="entry name" value="SERINE_THREONINE-PROTEIN KINASE NEKL-3"/>
    <property type="match status" value="1"/>
</dbReference>
<evidence type="ECO:0000256" key="4">
    <source>
        <dbReference type="ARBA" id="ARBA00022741"/>
    </source>
</evidence>